<dbReference type="Pfam" id="PF02833">
    <property type="entry name" value="DHHA2"/>
    <property type="match status" value="1"/>
</dbReference>
<dbReference type="Proteomes" id="UP000037136">
    <property type="component" value="Unassembled WGS sequence"/>
</dbReference>
<evidence type="ECO:0000313" key="7">
    <source>
        <dbReference type="Proteomes" id="UP000037136"/>
    </source>
</evidence>
<dbReference type="GO" id="GO:0004309">
    <property type="term" value="F:exopolyphosphatase activity"/>
    <property type="evidence" value="ECO:0007669"/>
    <property type="project" value="TreeGrafter"/>
</dbReference>
<keyword evidence="7" id="KW-1185">Reference proteome</keyword>
<dbReference type="EMBL" id="LAZP02000129">
    <property type="protein sequence ID" value="PFH60431.1"/>
    <property type="molecule type" value="Genomic_DNA"/>
</dbReference>
<dbReference type="AlphaFoldDB" id="A0A2A9PHC8"/>
<evidence type="ECO:0000256" key="4">
    <source>
        <dbReference type="ARBA" id="ARBA00023211"/>
    </source>
</evidence>
<evidence type="ECO:0000256" key="3">
    <source>
        <dbReference type="ARBA" id="ARBA00022801"/>
    </source>
</evidence>
<name>A0A2A9PHC8_OPHUN</name>
<dbReference type="GO" id="GO:0046872">
    <property type="term" value="F:metal ion binding"/>
    <property type="evidence" value="ECO:0007669"/>
    <property type="project" value="UniProtKB-KW"/>
</dbReference>
<dbReference type="GO" id="GO:0005737">
    <property type="term" value="C:cytoplasm"/>
    <property type="evidence" value="ECO:0007669"/>
    <property type="project" value="InterPro"/>
</dbReference>
<dbReference type="InterPro" id="IPR004097">
    <property type="entry name" value="DHHA2"/>
</dbReference>
<dbReference type="Gene3D" id="3.10.310.20">
    <property type="entry name" value="DHHA2 domain"/>
    <property type="match status" value="1"/>
</dbReference>
<evidence type="ECO:0000256" key="2">
    <source>
        <dbReference type="ARBA" id="ARBA00022723"/>
    </source>
</evidence>
<comment type="cofactor">
    <cofactor evidence="1">
        <name>Mn(2+)</name>
        <dbReference type="ChEBI" id="CHEBI:29035"/>
    </cofactor>
</comment>
<protein>
    <recommendedName>
        <fullName evidence="5">DHHA2 domain-containing protein</fullName>
    </recommendedName>
</protein>
<evidence type="ECO:0000256" key="1">
    <source>
        <dbReference type="ARBA" id="ARBA00001936"/>
    </source>
</evidence>
<reference evidence="6 7" key="1">
    <citation type="journal article" date="2015" name="BMC Genomics">
        <title>Gene expression during zombie ant biting behavior reflects the complexity underlying fungal parasitic behavioral manipulation.</title>
        <authorList>
            <person name="de Bekker C."/>
            <person name="Ohm R.A."/>
            <person name="Loreto R.G."/>
            <person name="Sebastian A."/>
            <person name="Albert I."/>
            <person name="Merrow M."/>
            <person name="Brachmann A."/>
            <person name="Hughes D.P."/>
        </authorList>
    </citation>
    <scope>NUCLEOTIDE SEQUENCE [LARGE SCALE GENOMIC DNA]</scope>
    <source>
        <strain evidence="6 7">SC16a</strain>
    </source>
</reference>
<proteinExistence type="predicted"/>
<dbReference type="PANTHER" id="PTHR12112:SF39">
    <property type="entry name" value="EG:152A3.5 PROTEIN (FBGN0003116_PN PROTEIN)"/>
    <property type="match status" value="1"/>
</dbReference>
<organism evidence="6 7">
    <name type="scientific">Ophiocordyceps unilateralis</name>
    <name type="common">Zombie-ant fungus</name>
    <name type="synonym">Torrubia unilateralis</name>
    <dbReference type="NCBI Taxonomy" id="268505"/>
    <lineage>
        <taxon>Eukaryota</taxon>
        <taxon>Fungi</taxon>
        <taxon>Dikarya</taxon>
        <taxon>Ascomycota</taxon>
        <taxon>Pezizomycotina</taxon>
        <taxon>Sordariomycetes</taxon>
        <taxon>Hypocreomycetidae</taxon>
        <taxon>Hypocreales</taxon>
        <taxon>Ophiocordycipitaceae</taxon>
        <taxon>Ophiocordyceps</taxon>
    </lineage>
</organism>
<keyword evidence="3" id="KW-0378">Hydrolase</keyword>
<dbReference type="SMART" id="SM01131">
    <property type="entry name" value="DHHA2"/>
    <property type="match status" value="1"/>
</dbReference>
<dbReference type="Pfam" id="PF01368">
    <property type="entry name" value="DHH"/>
    <property type="match status" value="1"/>
</dbReference>
<keyword evidence="4" id="KW-0464">Manganese</keyword>
<accession>A0A2A9PHC8</accession>
<dbReference type="STRING" id="268505.A0A2A9PHC8"/>
<feature type="domain" description="DHHA2" evidence="5">
    <location>
        <begin position="234"/>
        <end position="385"/>
    </location>
</feature>
<dbReference type="InterPro" id="IPR038222">
    <property type="entry name" value="DHHA2_dom_sf"/>
</dbReference>
<evidence type="ECO:0000259" key="5">
    <source>
        <dbReference type="SMART" id="SM01131"/>
    </source>
</evidence>
<dbReference type="InterPro" id="IPR038763">
    <property type="entry name" value="DHH_sf"/>
</dbReference>
<comment type="caution">
    <text evidence="6">The sequence shown here is derived from an EMBL/GenBank/DDBJ whole genome shotgun (WGS) entry which is preliminary data.</text>
</comment>
<sequence>MLFPRRASLQSFLATAKSALSLPPASQPLTLVVGNESADLDSLCCAIVYAYLRSHQQASKTLHIPLANLPRADLGLRPELTAVLAHAGLRPADLITLSELPELSSTDESTGWVLVDHNALTGPLIRFAHRLVGCVDHHDDEGCVPVDASPRVIEPCGSCMSLVVDATRRDWDALTARDADGDDALAKLCLAPILVDTVNLSVSAKKVRPKDTRAVDYLEGKLSDSNIYSRDAFYHEISHVKDDISDLSLRDMLRKDYKQWRDNDMVLGVSCAVADLATLVEKAGDPKSLLDSLSSWADERGLDIAAIMTASNSDGCFHRNLLVWGRSPRGEAAVARFVEDATHPLRLQTWSGGELDDGNCSRFAWHQRELAASRKKVGPLLREAMRKA</sequence>
<dbReference type="PANTHER" id="PTHR12112">
    <property type="entry name" value="BNIP - RELATED"/>
    <property type="match status" value="1"/>
</dbReference>
<gene>
    <name evidence="6" type="ORF">XA68_10945</name>
</gene>
<dbReference type="Gene3D" id="3.90.1640.10">
    <property type="entry name" value="inorganic pyrophosphatase (n-terminal core)"/>
    <property type="match status" value="1"/>
</dbReference>
<dbReference type="OrthoDB" id="374045at2759"/>
<dbReference type="InterPro" id="IPR001667">
    <property type="entry name" value="DDH_dom"/>
</dbReference>
<reference evidence="6 7" key="2">
    <citation type="journal article" date="2017" name="Sci. Rep.">
        <title>Ant-infecting Ophiocordyceps genomes reveal a high diversity of potential behavioral manipulation genes and a possible major role for enterotoxins.</title>
        <authorList>
            <person name="de Bekker C."/>
            <person name="Ohm R.A."/>
            <person name="Evans H.C."/>
            <person name="Brachmann A."/>
            <person name="Hughes D.P."/>
        </authorList>
    </citation>
    <scope>NUCLEOTIDE SEQUENCE [LARGE SCALE GENOMIC DNA]</scope>
    <source>
        <strain evidence="6 7">SC16a</strain>
    </source>
</reference>
<dbReference type="SUPFAM" id="SSF64182">
    <property type="entry name" value="DHH phosphoesterases"/>
    <property type="match status" value="1"/>
</dbReference>
<keyword evidence="2" id="KW-0479">Metal-binding</keyword>
<evidence type="ECO:0000313" key="6">
    <source>
        <dbReference type="EMBL" id="PFH60431.1"/>
    </source>
</evidence>